<evidence type="ECO:0000313" key="2">
    <source>
        <dbReference type="Proteomes" id="UP000197138"/>
    </source>
</evidence>
<dbReference type="AlphaFoldDB" id="A0A218WB63"/>
<evidence type="ECO:0000313" key="1">
    <source>
        <dbReference type="EMBL" id="OWM69886.1"/>
    </source>
</evidence>
<proteinExistence type="predicted"/>
<sequence>MFDWCLSQGTSFVPMVNHFSIARLSEVIPKEVSARSIIVACDWVVEQAEQFQNIFYRAERRIMDVMKAHIIQLESQQTRSGLLVVPVTLDNPLRNRDCGTHRAALMAH</sequence>
<dbReference type="Proteomes" id="UP000197138">
    <property type="component" value="Unassembled WGS sequence"/>
</dbReference>
<organism evidence="1 2">
    <name type="scientific">Punica granatum</name>
    <name type="common">Pomegranate</name>
    <dbReference type="NCBI Taxonomy" id="22663"/>
    <lineage>
        <taxon>Eukaryota</taxon>
        <taxon>Viridiplantae</taxon>
        <taxon>Streptophyta</taxon>
        <taxon>Embryophyta</taxon>
        <taxon>Tracheophyta</taxon>
        <taxon>Spermatophyta</taxon>
        <taxon>Magnoliopsida</taxon>
        <taxon>eudicotyledons</taxon>
        <taxon>Gunneridae</taxon>
        <taxon>Pentapetalae</taxon>
        <taxon>rosids</taxon>
        <taxon>malvids</taxon>
        <taxon>Myrtales</taxon>
        <taxon>Lythraceae</taxon>
        <taxon>Punica</taxon>
    </lineage>
</organism>
<name>A0A218WB63_PUNGR</name>
<comment type="caution">
    <text evidence="1">The sequence shown here is derived from an EMBL/GenBank/DDBJ whole genome shotgun (WGS) entry which is preliminary data.</text>
</comment>
<protein>
    <submittedName>
        <fullName evidence="1">Uncharacterized protein</fullName>
    </submittedName>
</protein>
<dbReference type="EMBL" id="MTKT01004810">
    <property type="protein sequence ID" value="OWM69886.1"/>
    <property type="molecule type" value="Genomic_DNA"/>
</dbReference>
<gene>
    <name evidence="1" type="ORF">CDL15_Pgr025735</name>
</gene>
<reference evidence="2" key="1">
    <citation type="journal article" date="2017" name="Plant J.">
        <title>The pomegranate (Punica granatum L.) genome and the genomics of punicalagin biosynthesis.</title>
        <authorList>
            <person name="Qin G."/>
            <person name="Xu C."/>
            <person name="Ming R."/>
            <person name="Tang H."/>
            <person name="Guyot R."/>
            <person name="Kramer E.M."/>
            <person name="Hu Y."/>
            <person name="Yi X."/>
            <person name="Qi Y."/>
            <person name="Xu X."/>
            <person name="Gao Z."/>
            <person name="Pan H."/>
            <person name="Jian J."/>
            <person name="Tian Y."/>
            <person name="Yue Z."/>
            <person name="Xu Y."/>
        </authorList>
    </citation>
    <scope>NUCLEOTIDE SEQUENCE [LARGE SCALE GENOMIC DNA]</scope>
    <source>
        <strain evidence="2">cv. Dabenzi</strain>
    </source>
</reference>
<accession>A0A218WB63</accession>